<dbReference type="Pfam" id="PF00226">
    <property type="entry name" value="DnaJ"/>
    <property type="match status" value="1"/>
</dbReference>
<dbReference type="Proteomes" id="UP001187192">
    <property type="component" value="Unassembled WGS sequence"/>
</dbReference>
<comment type="caution">
    <text evidence="3">The sequence shown here is derived from an EMBL/GenBank/DDBJ whole genome shotgun (WGS) entry which is preliminary data.</text>
</comment>
<protein>
    <recommendedName>
        <fullName evidence="2">J domain-containing protein</fullName>
    </recommendedName>
</protein>
<dbReference type="EMBL" id="BTGU01000092">
    <property type="protein sequence ID" value="GMN59900.1"/>
    <property type="molecule type" value="Genomic_DNA"/>
</dbReference>
<dbReference type="AlphaFoldDB" id="A0AA88J1V0"/>
<dbReference type="PROSITE" id="PS50076">
    <property type="entry name" value="DNAJ_2"/>
    <property type="match status" value="1"/>
</dbReference>
<sequence>MAPTLTLPNLFFSPESFLLSPRPGGGASPSSSSASPRLPSPTTVRAFTATETATRRRTNSLYEVLRVKRNASATEIKTAYRSLAKLYHPDASLESESESDFIALHNAYATLSDPAARATYDLSLGRPYYSTMAATSPYSSSSPASAFGSGFYSTRRWETDQCW</sequence>
<evidence type="ECO:0000259" key="2">
    <source>
        <dbReference type="PROSITE" id="PS50076"/>
    </source>
</evidence>
<dbReference type="SMART" id="SM00271">
    <property type="entry name" value="DnaJ"/>
    <property type="match status" value="1"/>
</dbReference>
<reference evidence="3" key="1">
    <citation type="submission" date="2023-07" db="EMBL/GenBank/DDBJ databases">
        <title>draft genome sequence of fig (Ficus carica).</title>
        <authorList>
            <person name="Takahashi T."/>
            <person name="Nishimura K."/>
        </authorList>
    </citation>
    <scope>NUCLEOTIDE SEQUENCE</scope>
</reference>
<gene>
    <name evidence="3" type="ORF">TIFTF001_028993</name>
</gene>
<dbReference type="CDD" id="cd06257">
    <property type="entry name" value="DnaJ"/>
    <property type="match status" value="1"/>
</dbReference>
<dbReference type="PANTHER" id="PTHR45432:SF2">
    <property type="entry name" value="CHAPERONE PROTEIN DNAJ 11, CHLOROPLASTIC"/>
    <property type="match status" value="1"/>
</dbReference>
<dbReference type="InterPro" id="IPR001623">
    <property type="entry name" value="DnaJ_domain"/>
</dbReference>
<dbReference type="PRINTS" id="PR00625">
    <property type="entry name" value="JDOMAIN"/>
</dbReference>
<dbReference type="InterPro" id="IPR036869">
    <property type="entry name" value="J_dom_sf"/>
</dbReference>
<dbReference type="SUPFAM" id="SSF46565">
    <property type="entry name" value="Chaperone J-domain"/>
    <property type="match status" value="1"/>
</dbReference>
<evidence type="ECO:0000313" key="4">
    <source>
        <dbReference type="Proteomes" id="UP001187192"/>
    </source>
</evidence>
<dbReference type="Gene3D" id="1.10.287.110">
    <property type="entry name" value="DnaJ domain"/>
    <property type="match status" value="1"/>
</dbReference>
<proteinExistence type="predicted"/>
<feature type="domain" description="J" evidence="2">
    <location>
        <begin position="60"/>
        <end position="124"/>
    </location>
</feature>
<accession>A0AA88J1V0</accession>
<evidence type="ECO:0000313" key="3">
    <source>
        <dbReference type="EMBL" id="GMN59900.1"/>
    </source>
</evidence>
<keyword evidence="4" id="KW-1185">Reference proteome</keyword>
<dbReference type="InterPro" id="IPR018253">
    <property type="entry name" value="DnaJ_domain_CS"/>
</dbReference>
<dbReference type="PROSITE" id="PS00636">
    <property type="entry name" value="DNAJ_1"/>
    <property type="match status" value="1"/>
</dbReference>
<name>A0AA88J1V0_FICCA</name>
<evidence type="ECO:0000256" key="1">
    <source>
        <dbReference type="SAM" id="MobiDB-lite"/>
    </source>
</evidence>
<feature type="region of interest" description="Disordered" evidence="1">
    <location>
        <begin position="21"/>
        <end position="43"/>
    </location>
</feature>
<dbReference type="PANTHER" id="PTHR45432">
    <property type="entry name" value="CHAPERONE PROTEIN DNAJ 11, CHLOROPLASTIC-LIKE"/>
    <property type="match status" value="1"/>
</dbReference>
<organism evidence="3 4">
    <name type="scientific">Ficus carica</name>
    <name type="common">Common fig</name>
    <dbReference type="NCBI Taxonomy" id="3494"/>
    <lineage>
        <taxon>Eukaryota</taxon>
        <taxon>Viridiplantae</taxon>
        <taxon>Streptophyta</taxon>
        <taxon>Embryophyta</taxon>
        <taxon>Tracheophyta</taxon>
        <taxon>Spermatophyta</taxon>
        <taxon>Magnoliopsida</taxon>
        <taxon>eudicotyledons</taxon>
        <taxon>Gunneridae</taxon>
        <taxon>Pentapetalae</taxon>
        <taxon>rosids</taxon>
        <taxon>fabids</taxon>
        <taxon>Rosales</taxon>
        <taxon>Moraceae</taxon>
        <taxon>Ficeae</taxon>
        <taxon>Ficus</taxon>
    </lineage>
</organism>